<keyword evidence="2" id="KW-1185">Reference proteome</keyword>
<dbReference type="WBParaSite" id="GPUH_0001164601-mRNA-1">
    <property type="protein sequence ID" value="GPUH_0001164601-mRNA-1"/>
    <property type="gene ID" value="GPUH_0001164601"/>
</dbReference>
<reference evidence="3" key="1">
    <citation type="submission" date="2016-06" db="UniProtKB">
        <authorList>
            <consortium name="WormBaseParasite"/>
        </authorList>
    </citation>
    <scope>IDENTIFICATION</scope>
</reference>
<evidence type="ECO:0000313" key="3">
    <source>
        <dbReference type="WBParaSite" id="GPUH_0001164601-mRNA-1"/>
    </source>
</evidence>
<proteinExistence type="predicted"/>
<name>A0A183DSE1_9BILA</name>
<dbReference type="EMBL" id="UYRT01078683">
    <property type="protein sequence ID" value="VDN19033.1"/>
    <property type="molecule type" value="Genomic_DNA"/>
</dbReference>
<organism evidence="3">
    <name type="scientific">Gongylonema pulchrum</name>
    <dbReference type="NCBI Taxonomy" id="637853"/>
    <lineage>
        <taxon>Eukaryota</taxon>
        <taxon>Metazoa</taxon>
        <taxon>Ecdysozoa</taxon>
        <taxon>Nematoda</taxon>
        <taxon>Chromadorea</taxon>
        <taxon>Rhabditida</taxon>
        <taxon>Spirurina</taxon>
        <taxon>Spiruromorpha</taxon>
        <taxon>Spiruroidea</taxon>
        <taxon>Gongylonematidae</taxon>
        <taxon>Gongylonema</taxon>
    </lineage>
</organism>
<accession>A0A183DSE1</accession>
<evidence type="ECO:0000313" key="2">
    <source>
        <dbReference type="Proteomes" id="UP000271098"/>
    </source>
</evidence>
<dbReference type="AlphaFoldDB" id="A0A183DSE1"/>
<sequence>MVLVGGTGVSVFHQIEEEGFGDFGVEWFAARRSGTNIFKFCAVVGENFYPGKYENETLFPNVPVFTINQPTARVGFLVRNGSPRKIPGAELVLTFDTAS</sequence>
<protein>
    <submittedName>
        <fullName evidence="3">DUF5110 domain-containing protein</fullName>
    </submittedName>
</protein>
<evidence type="ECO:0000313" key="1">
    <source>
        <dbReference type="EMBL" id="VDN19033.1"/>
    </source>
</evidence>
<dbReference type="Proteomes" id="UP000271098">
    <property type="component" value="Unassembled WGS sequence"/>
</dbReference>
<gene>
    <name evidence="1" type="ORF">GPUH_LOCUS11632</name>
</gene>
<reference evidence="1 2" key="2">
    <citation type="submission" date="2018-11" db="EMBL/GenBank/DDBJ databases">
        <authorList>
            <consortium name="Pathogen Informatics"/>
        </authorList>
    </citation>
    <scope>NUCLEOTIDE SEQUENCE [LARGE SCALE GENOMIC DNA]</scope>
</reference>